<protein>
    <submittedName>
        <fullName evidence="1">Uncharacterized protein</fullName>
    </submittedName>
</protein>
<dbReference type="EMBL" id="AWUE01021464">
    <property type="protein sequence ID" value="OMO62138.1"/>
    <property type="molecule type" value="Genomic_DNA"/>
</dbReference>
<dbReference type="AlphaFoldDB" id="A0A1R3GVI7"/>
<proteinExistence type="predicted"/>
<name>A0A1R3GVI7_9ROSI</name>
<comment type="caution">
    <text evidence="1">The sequence shown here is derived from an EMBL/GenBank/DDBJ whole genome shotgun (WGS) entry which is preliminary data.</text>
</comment>
<evidence type="ECO:0000313" key="1">
    <source>
        <dbReference type="EMBL" id="OMO62138.1"/>
    </source>
</evidence>
<accession>A0A1R3GVI7</accession>
<organism evidence="1 2">
    <name type="scientific">Corchorus olitorius</name>
    <dbReference type="NCBI Taxonomy" id="93759"/>
    <lineage>
        <taxon>Eukaryota</taxon>
        <taxon>Viridiplantae</taxon>
        <taxon>Streptophyta</taxon>
        <taxon>Embryophyta</taxon>
        <taxon>Tracheophyta</taxon>
        <taxon>Spermatophyta</taxon>
        <taxon>Magnoliopsida</taxon>
        <taxon>eudicotyledons</taxon>
        <taxon>Gunneridae</taxon>
        <taxon>Pentapetalae</taxon>
        <taxon>rosids</taxon>
        <taxon>malvids</taxon>
        <taxon>Malvales</taxon>
        <taxon>Malvaceae</taxon>
        <taxon>Grewioideae</taxon>
        <taxon>Apeibeae</taxon>
        <taxon>Corchorus</taxon>
    </lineage>
</organism>
<reference evidence="2" key="1">
    <citation type="submission" date="2013-09" db="EMBL/GenBank/DDBJ databases">
        <title>Corchorus olitorius genome sequencing.</title>
        <authorList>
            <person name="Alam M."/>
            <person name="Haque M.S."/>
            <person name="Islam M.S."/>
            <person name="Emdad E.M."/>
            <person name="Islam M.M."/>
            <person name="Ahmed B."/>
            <person name="Halim A."/>
            <person name="Hossen Q.M.M."/>
            <person name="Hossain M.Z."/>
            <person name="Ahmed R."/>
            <person name="Khan M.M."/>
            <person name="Islam R."/>
            <person name="Rashid M.M."/>
            <person name="Khan S.A."/>
            <person name="Rahman M.S."/>
            <person name="Alam M."/>
            <person name="Yahiya A.S."/>
            <person name="Khan M.S."/>
            <person name="Azam M.S."/>
            <person name="Haque T."/>
            <person name="Lashkar M.Z.H."/>
            <person name="Akhand A.I."/>
            <person name="Morshed G."/>
            <person name="Roy S."/>
            <person name="Uddin K.S."/>
            <person name="Rabeya T."/>
            <person name="Hossain A.S."/>
            <person name="Chowdhury A."/>
            <person name="Snigdha A.R."/>
            <person name="Mortoza M.S."/>
            <person name="Matin S.A."/>
            <person name="Hoque S.M.E."/>
            <person name="Islam M.K."/>
            <person name="Roy D.K."/>
            <person name="Haider R."/>
            <person name="Moosa M.M."/>
            <person name="Elias S.M."/>
            <person name="Hasan A.M."/>
            <person name="Jahan S."/>
            <person name="Shafiuddin M."/>
            <person name="Mahmood N."/>
            <person name="Shommy N.S."/>
        </authorList>
    </citation>
    <scope>NUCLEOTIDE SEQUENCE [LARGE SCALE GENOMIC DNA]</scope>
    <source>
        <strain evidence="2">cv. O-4</strain>
    </source>
</reference>
<gene>
    <name evidence="1" type="ORF">COLO4_33201</name>
</gene>
<evidence type="ECO:0000313" key="2">
    <source>
        <dbReference type="Proteomes" id="UP000187203"/>
    </source>
</evidence>
<sequence>MARSGLNKVAKRAMFGDTHFYQCSAIKPIRTAKGCSTALERVPPRRSSSNAAHDRLRFKALSFGSDKKSTFGRFAQVVFPYFPQRSELFWFEKGAPVERPE</sequence>
<keyword evidence="2" id="KW-1185">Reference proteome</keyword>
<dbReference type="Proteomes" id="UP000187203">
    <property type="component" value="Unassembled WGS sequence"/>
</dbReference>